<evidence type="ECO:0000313" key="3">
    <source>
        <dbReference type="Proteomes" id="UP000712080"/>
    </source>
</evidence>
<dbReference type="CDD" id="cd00038">
    <property type="entry name" value="CAP_ED"/>
    <property type="match status" value="1"/>
</dbReference>
<dbReference type="InterPro" id="IPR018490">
    <property type="entry name" value="cNMP-bd_dom_sf"/>
</dbReference>
<reference evidence="2" key="1">
    <citation type="submission" date="2020-02" db="EMBL/GenBank/DDBJ databases">
        <title>Flavobacterium sp. genome.</title>
        <authorList>
            <person name="Jung H.S."/>
            <person name="Baek J.H."/>
            <person name="Jeon C.O."/>
        </authorList>
    </citation>
    <scope>NUCLEOTIDE SEQUENCE</scope>
    <source>
        <strain evidence="2">SE-s28</strain>
    </source>
</reference>
<keyword evidence="3" id="KW-1185">Reference proteome</keyword>
<feature type="domain" description="Cyclic nucleotide-binding" evidence="1">
    <location>
        <begin position="10"/>
        <end position="131"/>
    </location>
</feature>
<dbReference type="AlphaFoldDB" id="A0A972FRT0"/>
<gene>
    <name evidence="2" type="ORF">G6047_09110</name>
</gene>
<dbReference type="Pfam" id="PF00027">
    <property type="entry name" value="cNMP_binding"/>
    <property type="match status" value="1"/>
</dbReference>
<evidence type="ECO:0000313" key="2">
    <source>
        <dbReference type="EMBL" id="NMH28189.1"/>
    </source>
</evidence>
<dbReference type="EMBL" id="JAAMPU010000104">
    <property type="protein sequence ID" value="NMH28189.1"/>
    <property type="molecule type" value="Genomic_DNA"/>
</dbReference>
<dbReference type="RefSeq" id="WP_169527291.1">
    <property type="nucleotide sequence ID" value="NZ_JAAMPU010000104.1"/>
</dbReference>
<organism evidence="2 3">
    <name type="scientific">Flavobacterium silvaticum</name>
    <dbReference type="NCBI Taxonomy" id="1852020"/>
    <lineage>
        <taxon>Bacteria</taxon>
        <taxon>Pseudomonadati</taxon>
        <taxon>Bacteroidota</taxon>
        <taxon>Flavobacteriia</taxon>
        <taxon>Flavobacteriales</taxon>
        <taxon>Flavobacteriaceae</taxon>
        <taxon>Flavobacterium</taxon>
    </lineage>
</organism>
<dbReference type="InterPro" id="IPR000595">
    <property type="entry name" value="cNMP-bd_dom"/>
</dbReference>
<dbReference type="Gene3D" id="2.60.120.10">
    <property type="entry name" value="Jelly Rolls"/>
    <property type="match status" value="1"/>
</dbReference>
<comment type="caution">
    <text evidence="2">The sequence shown here is derived from an EMBL/GenBank/DDBJ whole genome shotgun (WGS) entry which is preliminary data.</text>
</comment>
<sequence length="189" mass="22136">MEEFVAHILKFVLLNNEEIMFLKDMVSEQEFAKKEILLAQNEKADRIFFVSKGCLRLILLSEKGTEITTQFAIENWWLGDMLAFYNETEAVFSVQALEKSKVVTVTKKNLDELVSKIPQLERYFRMCFQKTAGADQRRIRYLFTMSAEERFNNMNTMFPHFIQRVPQYMIASYLGLSAEFLSKIRAGKV</sequence>
<protein>
    <submittedName>
        <fullName evidence="2">Crp/Fnr family transcriptional regulator</fullName>
    </submittedName>
</protein>
<dbReference type="Proteomes" id="UP000712080">
    <property type="component" value="Unassembled WGS sequence"/>
</dbReference>
<proteinExistence type="predicted"/>
<dbReference type="SUPFAM" id="SSF51206">
    <property type="entry name" value="cAMP-binding domain-like"/>
    <property type="match status" value="1"/>
</dbReference>
<dbReference type="PROSITE" id="PS50042">
    <property type="entry name" value="CNMP_BINDING_3"/>
    <property type="match status" value="1"/>
</dbReference>
<accession>A0A972FRT0</accession>
<evidence type="ECO:0000259" key="1">
    <source>
        <dbReference type="PROSITE" id="PS50042"/>
    </source>
</evidence>
<name>A0A972FRT0_9FLAO</name>
<dbReference type="InterPro" id="IPR014710">
    <property type="entry name" value="RmlC-like_jellyroll"/>
</dbReference>